<dbReference type="PANTHER" id="PTHR23513:SF6">
    <property type="entry name" value="MAJOR FACILITATOR SUPERFAMILY ASSOCIATED DOMAIN-CONTAINING PROTEIN"/>
    <property type="match status" value="1"/>
</dbReference>
<evidence type="ECO:0000256" key="1">
    <source>
        <dbReference type="ARBA" id="ARBA00004651"/>
    </source>
</evidence>
<evidence type="ECO:0000256" key="6">
    <source>
        <dbReference type="SAM" id="Phobius"/>
    </source>
</evidence>
<feature type="transmembrane region" description="Helical" evidence="6">
    <location>
        <begin position="135"/>
        <end position="160"/>
    </location>
</feature>
<proteinExistence type="predicted"/>
<feature type="transmembrane region" description="Helical" evidence="6">
    <location>
        <begin position="43"/>
        <end position="64"/>
    </location>
</feature>
<comment type="caution">
    <text evidence="8">The sequence shown here is derived from an EMBL/GenBank/DDBJ whole genome shotgun (WGS) entry which is preliminary data.</text>
</comment>
<dbReference type="CDD" id="cd06173">
    <property type="entry name" value="MFS_MefA_like"/>
    <property type="match status" value="1"/>
</dbReference>
<dbReference type="Proteomes" id="UP001149140">
    <property type="component" value="Unassembled WGS sequence"/>
</dbReference>
<protein>
    <submittedName>
        <fullName evidence="8">MFS transporter</fullName>
    </submittedName>
</protein>
<evidence type="ECO:0000313" key="8">
    <source>
        <dbReference type="EMBL" id="MDA0165938.1"/>
    </source>
</evidence>
<dbReference type="RefSeq" id="WP_270045198.1">
    <property type="nucleotide sequence ID" value="NZ_JAPDOD010000055.1"/>
</dbReference>
<evidence type="ECO:0000256" key="3">
    <source>
        <dbReference type="ARBA" id="ARBA00022692"/>
    </source>
</evidence>
<evidence type="ECO:0000256" key="4">
    <source>
        <dbReference type="ARBA" id="ARBA00022989"/>
    </source>
</evidence>
<evidence type="ECO:0000259" key="7">
    <source>
        <dbReference type="PROSITE" id="PS50850"/>
    </source>
</evidence>
<feature type="transmembrane region" description="Helical" evidence="6">
    <location>
        <begin position="378"/>
        <end position="396"/>
    </location>
</feature>
<dbReference type="SUPFAM" id="SSF103473">
    <property type="entry name" value="MFS general substrate transporter"/>
    <property type="match status" value="1"/>
</dbReference>
<keyword evidence="9" id="KW-1185">Reference proteome</keyword>
<dbReference type="GO" id="GO:0022857">
    <property type="term" value="F:transmembrane transporter activity"/>
    <property type="evidence" value="ECO:0007669"/>
    <property type="project" value="InterPro"/>
</dbReference>
<dbReference type="PROSITE" id="PS50850">
    <property type="entry name" value="MFS"/>
    <property type="match status" value="1"/>
</dbReference>
<feature type="domain" description="Major facilitator superfamily (MFS) profile" evidence="7">
    <location>
        <begin position="1"/>
        <end position="400"/>
    </location>
</feature>
<name>A0A9X3N6U9_9ACTN</name>
<dbReference type="InterPro" id="IPR022324">
    <property type="entry name" value="Bacilysin_exporter_BacE_put"/>
</dbReference>
<dbReference type="GO" id="GO:0005886">
    <property type="term" value="C:plasma membrane"/>
    <property type="evidence" value="ECO:0007669"/>
    <property type="project" value="UniProtKB-SubCell"/>
</dbReference>
<gene>
    <name evidence="8" type="ORF">OM076_37080</name>
</gene>
<dbReference type="Gene3D" id="1.20.1250.20">
    <property type="entry name" value="MFS general substrate transporter like domains"/>
    <property type="match status" value="1"/>
</dbReference>
<reference evidence="8" key="1">
    <citation type="submission" date="2022-10" db="EMBL/GenBank/DDBJ databases">
        <title>The WGS of Solirubrobacter ginsenosidimutans DSM 21036.</title>
        <authorList>
            <person name="Jiang Z."/>
        </authorList>
    </citation>
    <scope>NUCLEOTIDE SEQUENCE</scope>
    <source>
        <strain evidence="8">DSM 21036</strain>
    </source>
</reference>
<dbReference type="EMBL" id="JAPDOD010000055">
    <property type="protein sequence ID" value="MDA0165938.1"/>
    <property type="molecule type" value="Genomic_DNA"/>
</dbReference>
<dbReference type="InterPro" id="IPR036259">
    <property type="entry name" value="MFS_trans_sf"/>
</dbReference>
<dbReference type="InterPro" id="IPR011701">
    <property type="entry name" value="MFS"/>
</dbReference>
<dbReference type="InterPro" id="IPR020846">
    <property type="entry name" value="MFS_dom"/>
</dbReference>
<feature type="transmembrane region" description="Helical" evidence="6">
    <location>
        <begin position="257"/>
        <end position="276"/>
    </location>
</feature>
<feature type="transmembrane region" description="Helical" evidence="6">
    <location>
        <begin position="223"/>
        <end position="245"/>
    </location>
</feature>
<organism evidence="8 9">
    <name type="scientific">Solirubrobacter ginsenosidimutans</name>
    <dbReference type="NCBI Taxonomy" id="490573"/>
    <lineage>
        <taxon>Bacteria</taxon>
        <taxon>Bacillati</taxon>
        <taxon>Actinomycetota</taxon>
        <taxon>Thermoleophilia</taxon>
        <taxon>Solirubrobacterales</taxon>
        <taxon>Solirubrobacteraceae</taxon>
        <taxon>Solirubrobacter</taxon>
    </lineage>
</organism>
<dbReference type="PRINTS" id="PR01988">
    <property type="entry name" value="EXPORTERBACE"/>
</dbReference>
<keyword evidence="3 6" id="KW-0812">Transmembrane</keyword>
<sequence>MLRSALASSAARRFFVAHAQSSLGTGLALLALPLLALDRFGSPMAISAVLLPELLPAVVLGPLVGALIDRVGWRRCAWVAEALRCAGFSVVMIAGSLPVMMVGALLAGIGSAMFSPAALAGLTRVAGVQRRAATLALFGALDDAGTTVGPALGGLLLTLVAPGALLGINAVTYAVSALIIASLPPVAASSDEASAERRRHPRSLLADARAGMREVAARPEVRVLLWSSAGVVLCIGVTSVGEVILARDELGLGGTGLAAMITAGGIGMVLGSLSARFTGAGPWRWRQVYLLGVFAMALELVACSVLRSPVLVVLALAVGGFGNGAALVHDRLLLASSAPESLHGRLFSLQRMCVAGAFATSFVGAGALITALGVRSTLLVAGVGLGLVAFAASFRLRKAWPTPPPATGPSLADALA</sequence>
<keyword evidence="5 6" id="KW-0472">Membrane</keyword>
<feature type="transmembrane region" description="Helical" evidence="6">
    <location>
        <begin position="288"/>
        <end position="307"/>
    </location>
</feature>
<evidence type="ECO:0000256" key="5">
    <source>
        <dbReference type="ARBA" id="ARBA00023136"/>
    </source>
</evidence>
<dbReference type="AlphaFoldDB" id="A0A9X3N6U9"/>
<dbReference type="Pfam" id="PF07690">
    <property type="entry name" value="MFS_1"/>
    <property type="match status" value="1"/>
</dbReference>
<evidence type="ECO:0000313" key="9">
    <source>
        <dbReference type="Proteomes" id="UP001149140"/>
    </source>
</evidence>
<dbReference type="PANTHER" id="PTHR23513">
    <property type="entry name" value="INTEGRAL MEMBRANE EFFLUX PROTEIN-RELATED"/>
    <property type="match status" value="1"/>
</dbReference>
<accession>A0A9X3N6U9</accession>
<comment type="subcellular location">
    <subcellularLocation>
        <location evidence="1">Cell membrane</location>
        <topology evidence="1">Multi-pass membrane protein</topology>
    </subcellularLocation>
</comment>
<feature type="transmembrane region" description="Helical" evidence="6">
    <location>
        <begin position="353"/>
        <end position="372"/>
    </location>
</feature>
<keyword evidence="4 6" id="KW-1133">Transmembrane helix</keyword>
<evidence type="ECO:0000256" key="2">
    <source>
        <dbReference type="ARBA" id="ARBA00022475"/>
    </source>
</evidence>
<keyword evidence="2" id="KW-1003">Cell membrane</keyword>